<organism evidence="4 5">
    <name type="scientific">Mycena venus</name>
    <dbReference type="NCBI Taxonomy" id="2733690"/>
    <lineage>
        <taxon>Eukaryota</taxon>
        <taxon>Fungi</taxon>
        <taxon>Dikarya</taxon>
        <taxon>Basidiomycota</taxon>
        <taxon>Agaricomycotina</taxon>
        <taxon>Agaricomycetes</taxon>
        <taxon>Agaricomycetidae</taxon>
        <taxon>Agaricales</taxon>
        <taxon>Marasmiineae</taxon>
        <taxon>Mycenaceae</taxon>
        <taxon>Mycena</taxon>
    </lineage>
</organism>
<dbReference type="InterPro" id="IPR000679">
    <property type="entry name" value="Znf_GATA"/>
</dbReference>
<dbReference type="InterPro" id="IPR013088">
    <property type="entry name" value="Znf_NHR/GATA"/>
</dbReference>
<keyword evidence="1" id="KW-0863">Zinc-finger</keyword>
<feature type="domain" description="GATA-type" evidence="3">
    <location>
        <begin position="124"/>
        <end position="180"/>
    </location>
</feature>
<gene>
    <name evidence="4" type="ORF">MVEN_00115400</name>
</gene>
<dbReference type="GO" id="GO:0006355">
    <property type="term" value="P:regulation of DNA-templated transcription"/>
    <property type="evidence" value="ECO:0007669"/>
    <property type="project" value="InterPro"/>
</dbReference>
<evidence type="ECO:0000256" key="2">
    <source>
        <dbReference type="SAM" id="MobiDB-lite"/>
    </source>
</evidence>
<dbReference type="EMBL" id="JACAZI010000001">
    <property type="protein sequence ID" value="KAF7372532.1"/>
    <property type="molecule type" value="Genomic_DNA"/>
</dbReference>
<sequence>MYLRHCKYRQSAIRARSRVRPRLLIQLMALRCLSSPPATQVQVHLIRITRIQTIARTLATTAITPTHNTRLSPSPSCTADTYPIPCPARSSAPMAPPQGGGGPGVGGSVIQVVHTDDVATKLGDRMKRRCFNCCTTDTSTRRRSNLSPGKVLCNKCGVFERTHSRPRPEQRGRAVPAQARSSGIEHAPLAVPPAGAADLPNPATLSPRPAPAPPPRTLPHPHMAPLTLPTALPPMVPPRLTGTRPAIQGCLIPKPPTPARRRLDLPAIMRRA</sequence>
<dbReference type="SUPFAM" id="SSF57716">
    <property type="entry name" value="Glucocorticoid receptor-like (DNA-binding domain)"/>
    <property type="match status" value="1"/>
</dbReference>
<feature type="compositionally biased region" description="Pro residues" evidence="2">
    <location>
        <begin position="208"/>
        <end position="218"/>
    </location>
</feature>
<feature type="region of interest" description="Disordered" evidence="2">
    <location>
        <begin position="188"/>
        <end position="218"/>
    </location>
</feature>
<keyword evidence="1" id="KW-0479">Metal-binding</keyword>
<evidence type="ECO:0000313" key="4">
    <source>
        <dbReference type="EMBL" id="KAF7372532.1"/>
    </source>
</evidence>
<feature type="region of interest" description="Disordered" evidence="2">
    <location>
        <begin position="163"/>
        <end position="182"/>
    </location>
</feature>
<dbReference type="Proteomes" id="UP000620124">
    <property type="component" value="Unassembled WGS sequence"/>
</dbReference>
<dbReference type="SMART" id="SM00401">
    <property type="entry name" value="ZnF_GATA"/>
    <property type="match status" value="1"/>
</dbReference>
<evidence type="ECO:0000313" key="5">
    <source>
        <dbReference type="Proteomes" id="UP000620124"/>
    </source>
</evidence>
<accession>A0A8H6Z856</accession>
<protein>
    <submittedName>
        <fullName evidence="4">GATA type zinc finger protein asd-4</fullName>
    </submittedName>
</protein>
<evidence type="ECO:0000256" key="1">
    <source>
        <dbReference type="PROSITE-ProRule" id="PRU00094"/>
    </source>
</evidence>
<dbReference type="OrthoDB" id="515401at2759"/>
<dbReference type="AlphaFoldDB" id="A0A8H6Z856"/>
<keyword evidence="5" id="KW-1185">Reference proteome</keyword>
<keyword evidence="1" id="KW-0862">Zinc</keyword>
<feature type="compositionally biased region" description="Basic and acidic residues" evidence="2">
    <location>
        <begin position="163"/>
        <end position="172"/>
    </location>
</feature>
<dbReference type="GO" id="GO:0008270">
    <property type="term" value="F:zinc ion binding"/>
    <property type="evidence" value="ECO:0007669"/>
    <property type="project" value="UniProtKB-KW"/>
</dbReference>
<comment type="caution">
    <text evidence="4">The sequence shown here is derived from an EMBL/GenBank/DDBJ whole genome shotgun (WGS) entry which is preliminary data.</text>
</comment>
<dbReference type="PROSITE" id="PS50114">
    <property type="entry name" value="GATA_ZN_FINGER_2"/>
    <property type="match status" value="1"/>
</dbReference>
<proteinExistence type="predicted"/>
<evidence type="ECO:0000259" key="3">
    <source>
        <dbReference type="PROSITE" id="PS50114"/>
    </source>
</evidence>
<reference evidence="4" key="1">
    <citation type="submission" date="2020-05" db="EMBL/GenBank/DDBJ databases">
        <title>Mycena genomes resolve the evolution of fungal bioluminescence.</title>
        <authorList>
            <person name="Tsai I.J."/>
        </authorList>
    </citation>
    <scope>NUCLEOTIDE SEQUENCE</scope>
    <source>
        <strain evidence="4">CCC161011</strain>
    </source>
</reference>
<dbReference type="Gene3D" id="3.30.50.10">
    <property type="entry name" value="Erythroid Transcription Factor GATA-1, subunit A"/>
    <property type="match status" value="1"/>
</dbReference>
<dbReference type="GO" id="GO:0043565">
    <property type="term" value="F:sequence-specific DNA binding"/>
    <property type="evidence" value="ECO:0007669"/>
    <property type="project" value="InterPro"/>
</dbReference>
<name>A0A8H6Z856_9AGAR</name>